<dbReference type="Proteomes" id="UP000547674">
    <property type="component" value="Unassembled WGS sequence"/>
</dbReference>
<feature type="region of interest" description="Disordered" evidence="1">
    <location>
        <begin position="457"/>
        <end position="478"/>
    </location>
</feature>
<proteinExistence type="predicted"/>
<name>A0A7Y2E833_UNCEI</name>
<comment type="caution">
    <text evidence="2">The sequence shown here is derived from an EMBL/GenBank/DDBJ whole genome shotgun (WGS) entry which is preliminary data.</text>
</comment>
<sequence>LLQWSDELGIEDTELFGGRLGMNFGRYLGLEGYYLTRSNVNTELERTGLLDGANQPLMDQELDISTYGADLVLNMGTGSIIPFLRTGGGILRFKNAMDEDVKQINFKAGGGIKFGVDRFQAEIFAEDNLFRLNRYELAGDMGVFPEDPESDQVWNNLSFGVGLNFKLGGYDGQSLTETDRAIMDRYRQGLRGLKIPIEPFVGRLDFNEKLLMGQEQELLGVRAGVDLGPLVGLRGYYWRGMNADFDDTDRIQSFGGEAQFNLSSGQGAVPFVVAGVGKLDFNDGYFEADSLSQEDKTMLILGGGVAFNLSDRLRLQASARNYLFSEDDLDSVTGADQVFSNWMYSAGLHFSFGGASTPVRRPAPDPSGFPPGADQVSSTTGSTTTAPEEALVSESGSATSAEQSGDADSATADSQKNAYQQYVLPNNTADGNRIIPIPVPHVGELYVRYGQPGGVSLQSITTRDESPKVVQEPSQSGMNDRDLLRQTLREELERLGVTGIKQPEPKPTVKEDISDNEMELIERRVVDKVSQRLEEVLLNSVEKEKQALRDAVEDLKKADAAQGDGSRDPSVIVVQGDSEGRWVAEDGQVVSTQPKEAYQWSLQDLSPYLGLSADEPNQFVIGTRANFGPVTRTSKFSLKPELVLGFGDGTTSYMLAANLQYDFGSLRDSGSFAPYFSVGAGFLGFSEAQDGRSKSEGVLNLAYGLNAQFGRQIYFLEHQGIDLYDLHRVNLGMRFLW</sequence>
<feature type="non-terminal residue" evidence="2">
    <location>
        <position position="1"/>
    </location>
</feature>
<evidence type="ECO:0008006" key="4">
    <source>
        <dbReference type="Google" id="ProtNLM"/>
    </source>
</evidence>
<dbReference type="Gene3D" id="2.40.160.20">
    <property type="match status" value="2"/>
</dbReference>
<feature type="compositionally biased region" description="Polar residues" evidence="1">
    <location>
        <begin position="375"/>
        <end position="386"/>
    </location>
</feature>
<evidence type="ECO:0000256" key="1">
    <source>
        <dbReference type="SAM" id="MobiDB-lite"/>
    </source>
</evidence>
<accession>A0A7Y2E833</accession>
<protein>
    <recommendedName>
        <fullName evidence="4">Outer membrane protein beta-barrel domain-containing protein</fullName>
    </recommendedName>
</protein>
<dbReference type="SUPFAM" id="SSF56925">
    <property type="entry name" value="OMPA-like"/>
    <property type="match status" value="2"/>
</dbReference>
<dbReference type="InterPro" id="IPR011250">
    <property type="entry name" value="OMP/PagP_B-barrel"/>
</dbReference>
<dbReference type="AlphaFoldDB" id="A0A7Y2E833"/>
<feature type="compositionally biased region" description="Polar residues" evidence="1">
    <location>
        <begin position="394"/>
        <end position="403"/>
    </location>
</feature>
<gene>
    <name evidence="2" type="ORF">HKN21_08975</name>
</gene>
<dbReference type="EMBL" id="JABDJR010000357">
    <property type="protein sequence ID" value="NNF06881.1"/>
    <property type="molecule type" value="Genomic_DNA"/>
</dbReference>
<evidence type="ECO:0000313" key="3">
    <source>
        <dbReference type="Proteomes" id="UP000547674"/>
    </source>
</evidence>
<evidence type="ECO:0000313" key="2">
    <source>
        <dbReference type="EMBL" id="NNF06881.1"/>
    </source>
</evidence>
<organism evidence="2 3">
    <name type="scientific">Eiseniibacteriota bacterium</name>
    <dbReference type="NCBI Taxonomy" id="2212470"/>
    <lineage>
        <taxon>Bacteria</taxon>
        <taxon>Candidatus Eiseniibacteriota</taxon>
    </lineage>
</organism>
<reference evidence="2 3" key="1">
    <citation type="submission" date="2020-03" db="EMBL/GenBank/DDBJ databases">
        <title>Metabolic flexibility allows generalist bacteria to become dominant in a frequently disturbed ecosystem.</title>
        <authorList>
            <person name="Chen Y.-J."/>
            <person name="Leung P.M."/>
            <person name="Bay S.K."/>
            <person name="Hugenholtz P."/>
            <person name="Kessler A.J."/>
            <person name="Shelley G."/>
            <person name="Waite D.W."/>
            <person name="Cook P.L."/>
            <person name="Greening C."/>
        </authorList>
    </citation>
    <scope>NUCLEOTIDE SEQUENCE [LARGE SCALE GENOMIC DNA]</scope>
    <source>
        <strain evidence="2">SS_bin_28</strain>
    </source>
</reference>
<feature type="region of interest" description="Disordered" evidence="1">
    <location>
        <begin position="357"/>
        <end position="414"/>
    </location>
</feature>